<feature type="domain" description="Superoxide dismutase copper/zinc binding" evidence="10">
    <location>
        <begin position="15"/>
        <end position="150"/>
    </location>
</feature>
<dbReference type="InterPro" id="IPR024134">
    <property type="entry name" value="SOD_Cu/Zn_/chaperone"/>
</dbReference>
<comment type="similarity">
    <text evidence="2 9">Belongs to the Cu-Zn superoxide dismutase family.</text>
</comment>
<keyword evidence="8" id="KW-0564">Palmitate</keyword>
<dbReference type="EC" id="1.15.1.1" evidence="9"/>
<dbReference type="GO" id="GO:0004784">
    <property type="term" value="F:superoxide dismutase activity"/>
    <property type="evidence" value="ECO:0007669"/>
    <property type="project" value="UniProtKB-EC"/>
</dbReference>
<dbReference type="Proteomes" id="UP001479290">
    <property type="component" value="Unassembled WGS sequence"/>
</dbReference>
<dbReference type="AlphaFoldDB" id="A0AAW2A4I5"/>
<organism evidence="11 12">
    <name type="scientific">Culter alburnus</name>
    <name type="common">Topmouth culter</name>
    <dbReference type="NCBI Taxonomy" id="194366"/>
    <lineage>
        <taxon>Eukaryota</taxon>
        <taxon>Metazoa</taxon>
        <taxon>Chordata</taxon>
        <taxon>Craniata</taxon>
        <taxon>Vertebrata</taxon>
        <taxon>Euteleostomi</taxon>
        <taxon>Actinopterygii</taxon>
        <taxon>Neopterygii</taxon>
        <taxon>Teleostei</taxon>
        <taxon>Ostariophysi</taxon>
        <taxon>Cypriniformes</taxon>
        <taxon>Xenocyprididae</taxon>
        <taxon>Xenocypridinae</taxon>
        <taxon>Culter</taxon>
    </lineage>
</organism>
<gene>
    <name evidence="11" type="ORF">ABG768_002629</name>
</gene>
<dbReference type="PRINTS" id="PR00068">
    <property type="entry name" value="CUZNDISMTASE"/>
</dbReference>
<evidence type="ECO:0000256" key="1">
    <source>
        <dbReference type="ARBA" id="ARBA00003917"/>
    </source>
</evidence>
<dbReference type="SUPFAM" id="SSF49329">
    <property type="entry name" value="Cu,Zn superoxide dismutase-like"/>
    <property type="match status" value="1"/>
</dbReference>
<keyword evidence="6 9" id="KW-0560">Oxidoreductase</keyword>
<keyword evidence="5" id="KW-0049">Antioxidant</keyword>
<dbReference type="InterPro" id="IPR001424">
    <property type="entry name" value="SOD_Cu_Zn_dom"/>
</dbReference>
<evidence type="ECO:0000256" key="9">
    <source>
        <dbReference type="RuleBase" id="RU000393"/>
    </source>
</evidence>
<keyword evidence="8" id="KW-0449">Lipoprotein</keyword>
<keyword evidence="4 9" id="KW-0862">Zinc</keyword>
<keyword evidence="7 9" id="KW-0186">Copper</keyword>
<evidence type="ECO:0000256" key="8">
    <source>
        <dbReference type="ARBA" id="ARBA00023139"/>
    </source>
</evidence>
<dbReference type="PROSITE" id="PS00087">
    <property type="entry name" value="SOD_CU_ZN_1"/>
    <property type="match status" value="1"/>
</dbReference>
<dbReference type="Gene3D" id="2.60.40.200">
    <property type="entry name" value="Superoxide dismutase, copper/zinc binding domain"/>
    <property type="match status" value="1"/>
</dbReference>
<comment type="cofactor">
    <cofactor evidence="9">
        <name>Zn(2+)</name>
        <dbReference type="ChEBI" id="CHEBI:29105"/>
    </cofactor>
    <text evidence="9">Binds 1 zinc ion per subunit.</text>
</comment>
<dbReference type="InterPro" id="IPR018152">
    <property type="entry name" value="SOD_Cu/Zn_BS"/>
</dbReference>
<dbReference type="GO" id="GO:0005507">
    <property type="term" value="F:copper ion binding"/>
    <property type="evidence" value="ECO:0007669"/>
    <property type="project" value="InterPro"/>
</dbReference>
<dbReference type="Pfam" id="PF00080">
    <property type="entry name" value="Sod_Cu"/>
    <property type="match status" value="1"/>
</dbReference>
<keyword evidence="12" id="KW-1185">Reference proteome</keyword>
<evidence type="ECO:0000259" key="10">
    <source>
        <dbReference type="Pfam" id="PF00080"/>
    </source>
</evidence>
<dbReference type="PANTHER" id="PTHR10003">
    <property type="entry name" value="SUPEROXIDE DISMUTASE CU-ZN -RELATED"/>
    <property type="match status" value="1"/>
</dbReference>
<evidence type="ECO:0000313" key="11">
    <source>
        <dbReference type="EMBL" id="KAK9968297.1"/>
    </source>
</evidence>
<dbReference type="CDD" id="cd00305">
    <property type="entry name" value="Cu-Zn_Superoxide_Dismutase"/>
    <property type="match status" value="1"/>
</dbReference>
<comment type="catalytic activity">
    <reaction evidence="9">
        <text>2 superoxide + 2 H(+) = H2O2 + O2</text>
        <dbReference type="Rhea" id="RHEA:20696"/>
        <dbReference type="ChEBI" id="CHEBI:15378"/>
        <dbReference type="ChEBI" id="CHEBI:15379"/>
        <dbReference type="ChEBI" id="CHEBI:16240"/>
        <dbReference type="ChEBI" id="CHEBI:18421"/>
        <dbReference type="EC" id="1.15.1.1"/>
    </reaction>
</comment>
<accession>A0AAW2A4I5</accession>
<proteinExistence type="inferred from homology"/>
<evidence type="ECO:0000256" key="6">
    <source>
        <dbReference type="ARBA" id="ARBA00023002"/>
    </source>
</evidence>
<dbReference type="EMBL" id="JAWDJR010000010">
    <property type="protein sequence ID" value="KAK9968297.1"/>
    <property type="molecule type" value="Genomic_DNA"/>
</dbReference>
<keyword evidence="3 9" id="KW-0479">Metal-binding</keyword>
<evidence type="ECO:0000256" key="5">
    <source>
        <dbReference type="ARBA" id="ARBA00022862"/>
    </source>
</evidence>
<comment type="cofactor">
    <cofactor evidence="9">
        <name>Cu cation</name>
        <dbReference type="ChEBI" id="CHEBI:23378"/>
    </cofactor>
    <text evidence="9">Binds 1 copper ion per subunit.</text>
</comment>
<evidence type="ECO:0000313" key="12">
    <source>
        <dbReference type="Proteomes" id="UP001479290"/>
    </source>
</evidence>
<dbReference type="PROSITE" id="PS00332">
    <property type="entry name" value="SOD_CU_ZN_2"/>
    <property type="match status" value="1"/>
</dbReference>
<evidence type="ECO:0000256" key="2">
    <source>
        <dbReference type="ARBA" id="ARBA00010457"/>
    </source>
</evidence>
<evidence type="ECO:0000256" key="4">
    <source>
        <dbReference type="ARBA" id="ARBA00022833"/>
    </source>
</evidence>
<protein>
    <recommendedName>
        <fullName evidence="9">Superoxide dismutase [Cu-Zn]</fullName>
        <ecNumber evidence="9">1.15.1.1</ecNumber>
    </recommendedName>
</protein>
<comment type="caution">
    <text evidence="11">The sequence shown here is derived from an EMBL/GenBank/DDBJ whole genome shotgun (WGS) entry which is preliminary data.</text>
</comment>
<dbReference type="InterPro" id="IPR036423">
    <property type="entry name" value="SOD-like_Cu/Zn_dom_sf"/>
</dbReference>
<name>A0AAW2A4I5_CULAL</name>
<comment type="function">
    <text evidence="1 9">Destroys radicals which are normally produced within the cells and which are toxic to biological systems.</text>
</comment>
<sequence length="154" mass="15978">MVNKAVCVLKGDGQVTGTVRFEQEAEKSPVKLSGEITGLTAGKHGFHVHAFGDNTNGCISAGPHFNPYSKNHGGPTDSERHVGDLGNVTAGEDGVAKIDIVDKMLTLSGPDSIIGRTMVIHEKEDDLGKGDNEESLKTGNAGGRLACGVIGIAQ</sequence>
<evidence type="ECO:0000256" key="3">
    <source>
        <dbReference type="ARBA" id="ARBA00022723"/>
    </source>
</evidence>
<reference evidence="11 12" key="1">
    <citation type="submission" date="2024-05" db="EMBL/GenBank/DDBJ databases">
        <title>A high-quality chromosomal-level genome assembly of Topmouth culter (Culter alburnus).</title>
        <authorList>
            <person name="Zhao H."/>
        </authorList>
    </citation>
    <scope>NUCLEOTIDE SEQUENCE [LARGE SCALE GENOMIC DNA]</scope>
    <source>
        <strain evidence="11">CATC2023</strain>
        <tissue evidence="11">Muscle</tissue>
    </source>
</reference>
<evidence type="ECO:0000256" key="7">
    <source>
        <dbReference type="ARBA" id="ARBA00023008"/>
    </source>
</evidence>
<dbReference type="FunFam" id="2.60.40.200:FF:000001">
    <property type="entry name" value="Superoxide dismutase [Cu-Zn]"/>
    <property type="match status" value="1"/>
</dbReference>